<comment type="similarity">
    <text evidence="5">Belongs to the class I-like SAM-binding methyltransferase superfamily. RNA methyltransferase RlmE family.</text>
</comment>
<dbReference type="Pfam" id="PF01728">
    <property type="entry name" value="FtsJ"/>
    <property type="match status" value="1"/>
</dbReference>
<gene>
    <name evidence="5" type="primary">rlmE</name>
    <name evidence="8" type="ordered locus">MSWAN_1859</name>
</gene>
<evidence type="ECO:0000256" key="4">
    <source>
        <dbReference type="ARBA" id="ARBA00022691"/>
    </source>
</evidence>
<evidence type="ECO:0000259" key="7">
    <source>
        <dbReference type="Pfam" id="PF01728"/>
    </source>
</evidence>
<dbReference type="InterPro" id="IPR029063">
    <property type="entry name" value="SAM-dependent_MTases_sf"/>
</dbReference>
<keyword evidence="4 5" id="KW-0949">S-adenosyl-L-methionine</keyword>
<protein>
    <recommendedName>
        <fullName evidence="5">Ribosomal RNA large subunit methyltransferase E</fullName>
        <ecNumber evidence="5">2.1.1.166</ecNumber>
    </recommendedName>
    <alternativeName>
        <fullName evidence="5">23S rRNA Um2552 methyltransferase</fullName>
    </alternativeName>
    <alternativeName>
        <fullName evidence="5">rRNA (uridine-2'-O-)-methyltransferase</fullName>
    </alternativeName>
</protein>
<dbReference type="PANTHER" id="PTHR10920:SF13">
    <property type="entry name" value="PRE-RRNA 2'-O-RIBOSE RNA METHYLTRANSFERASE FTSJ3"/>
    <property type="match status" value="1"/>
</dbReference>
<feature type="binding site" evidence="5">
    <location>
        <position position="57"/>
    </location>
    <ligand>
        <name>S-adenosyl-L-methionine</name>
        <dbReference type="ChEBI" id="CHEBI:59789"/>
    </ligand>
</feature>
<dbReference type="eggNOG" id="arCOG00079">
    <property type="taxonomic scope" value="Archaea"/>
</dbReference>
<comment type="catalytic activity">
    <reaction evidence="5">
        <text>uridine(2552) in 23S rRNA + S-adenosyl-L-methionine = 2'-O-methyluridine(2552) in 23S rRNA + S-adenosyl-L-homocysteine + H(+)</text>
        <dbReference type="Rhea" id="RHEA:42720"/>
        <dbReference type="Rhea" id="RHEA-COMP:10202"/>
        <dbReference type="Rhea" id="RHEA-COMP:10203"/>
        <dbReference type="ChEBI" id="CHEBI:15378"/>
        <dbReference type="ChEBI" id="CHEBI:57856"/>
        <dbReference type="ChEBI" id="CHEBI:59789"/>
        <dbReference type="ChEBI" id="CHEBI:65315"/>
        <dbReference type="ChEBI" id="CHEBI:74478"/>
        <dbReference type="EC" id="2.1.1.166"/>
    </reaction>
</comment>
<name>F6D5C9_METPW</name>
<dbReference type="EC" id="2.1.1.166" evidence="5"/>
<dbReference type="InterPro" id="IPR002877">
    <property type="entry name" value="RNA_MeTrfase_FtsJ_dom"/>
</dbReference>
<evidence type="ECO:0000256" key="6">
    <source>
        <dbReference type="PIRSR" id="PIRSR005461-1"/>
    </source>
</evidence>
<dbReference type="RefSeq" id="WP_013826369.1">
    <property type="nucleotide sequence ID" value="NC_015574.1"/>
</dbReference>
<evidence type="ECO:0000256" key="5">
    <source>
        <dbReference type="HAMAP-Rule" id="MF_01547"/>
    </source>
</evidence>
<proteinExistence type="inferred from homology"/>
<dbReference type="HOGENOM" id="CLU_009422_4_4_2"/>
<dbReference type="InterPro" id="IPR015507">
    <property type="entry name" value="rRNA-MeTfrase_E"/>
</dbReference>
<dbReference type="GO" id="GO:0005737">
    <property type="term" value="C:cytoplasm"/>
    <property type="evidence" value="ECO:0007669"/>
    <property type="project" value="UniProtKB-SubCell"/>
</dbReference>
<keyword evidence="1 5" id="KW-0698">rRNA processing</keyword>
<dbReference type="KEGG" id="mew:MSWAN_1859"/>
<feature type="binding site" evidence="5">
    <location>
        <position position="75"/>
    </location>
    <ligand>
        <name>S-adenosyl-L-methionine</name>
        <dbReference type="ChEBI" id="CHEBI:59789"/>
    </ligand>
</feature>
<dbReference type="AlphaFoldDB" id="F6D5C9"/>
<organism evidence="8 9">
    <name type="scientific">Methanobacterium paludis (strain DSM 25820 / JCM 18151 / SWAN1)</name>
    <dbReference type="NCBI Taxonomy" id="868131"/>
    <lineage>
        <taxon>Archaea</taxon>
        <taxon>Methanobacteriati</taxon>
        <taxon>Methanobacteriota</taxon>
        <taxon>Methanomada group</taxon>
        <taxon>Methanobacteria</taxon>
        <taxon>Methanobacteriales</taxon>
        <taxon>Methanobacteriaceae</taxon>
        <taxon>Methanobacterium</taxon>
    </lineage>
</organism>
<evidence type="ECO:0000256" key="1">
    <source>
        <dbReference type="ARBA" id="ARBA00022552"/>
    </source>
</evidence>
<dbReference type="GeneID" id="10669369"/>
<keyword evidence="9" id="KW-1185">Reference proteome</keyword>
<evidence type="ECO:0000256" key="3">
    <source>
        <dbReference type="ARBA" id="ARBA00022679"/>
    </source>
</evidence>
<evidence type="ECO:0000313" key="8">
    <source>
        <dbReference type="EMBL" id="AEG18870.1"/>
    </source>
</evidence>
<dbReference type="GO" id="GO:0008650">
    <property type="term" value="F:rRNA (uridine-2'-O-)-methyltransferase activity"/>
    <property type="evidence" value="ECO:0007669"/>
    <property type="project" value="UniProtKB-UniRule"/>
</dbReference>
<evidence type="ECO:0000313" key="9">
    <source>
        <dbReference type="Proteomes" id="UP000009231"/>
    </source>
</evidence>
<dbReference type="Gene3D" id="3.40.50.150">
    <property type="entry name" value="Vaccinia Virus protein VP39"/>
    <property type="match status" value="1"/>
</dbReference>
<dbReference type="Proteomes" id="UP000009231">
    <property type="component" value="Chromosome"/>
</dbReference>
<evidence type="ECO:0000256" key="2">
    <source>
        <dbReference type="ARBA" id="ARBA00022603"/>
    </source>
</evidence>
<reference evidence="8 9" key="1">
    <citation type="journal article" date="2014" name="Int. J. Syst. Evol. Microbiol.">
        <title>Methanobacterium paludis sp. nov. and a novel strain of Methanobacterium lacus isolated from northern peatlands.</title>
        <authorList>
            <person name="Cadillo-Quiroz H."/>
            <person name="Brauer S.L."/>
            <person name="Goodson N."/>
            <person name="Yavitt J.B."/>
            <person name="Zinder S.H."/>
        </authorList>
    </citation>
    <scope>NUCLEOTIDE SEQUENCE [LARGE SCALE GENOMIC DNA]</scope>
    <source>
        <strain evidence="9">DSM 25820 / JCM 18151 / SWAN1</strain>
    </source>
</reference>
<feature type="active site" description="Proton acceptor" evidence="5 6">
    <location>
        <position position="157"/>
    </location>
</feature>
<feature type="binding site" evidence="5">
    <location>
        <position position="93"/>
    </location>
    <ligand>
        <name>S-adenosyl-L-methionine</name>
        <dbReference type="ChEBI" id="CHEBI:59789"/>
    </ligand>
</feature>
<keyword evidence="5" id="KW-0963">Cytoplasm</keyword>
<dbReference type="HAMAP" id="MF_01547">
    <property type="entry name" value="RNA_methyltr_E"/>
    <property type="match status" value="1"/>
</dbReference>
<comment type="function">
    <text evidence="5">Specifically methylates the uridine in position 2552 of 23S rRNA at the 2'-O position of the ribose in the fully assembled 50S ribosomal subunit.</text>
</comment>
<comment type="subcellular location">
    <subcellularLocation>
        <location evidence="5">Cytoplasm</location>
    </subcellularLocation>
</comment>
<dbReference type="STRING" id="868131.MSWAN_1859"/>
<keyword evidence="2 5" id="KW-0489">Methyltransferase</keyword>
<feature type="binding site" evidence="5">
    <location>
        <position position="55"/>
    </location>
    <ligand>
        <name>S-adenosyl-L-methionine</name>
        <dbReference type="ChEBI" id="CHEBI:59789"/>
    </ligand>
</feature>
<dbReference type="OrthoDB" id="26307at2157"/>
<dbReference type="PIRSF" id="PIRSF005461">
    <property type="entry name" value="23S_rRNA_mtase"/>
    <property type="match status" value="1"/>
</dbReference>
<dbReference type="PANTHER" id="PTHR10920">
    <property type="entry name" value="RIBOSOMAL RNA METHYLTRANSFERASE"/>
    <property type="match status" value="1"/>
</dbReference>
<sequence length="214" mass="24467">MTKKWNSERKQEQYYKMAKKNNYRSRASYKLKQINKRFKLIEPESYVLDLGAAPGGWSQVALEIMGEEGIVVGVDLQWIRPFEEDNFIGIKGDFTNEDVQKKIKKALEGKANVVLSDASPKLSGIKDMDNLRSAELAETVLKICDSLLERNGSIIMKVFQGAEYENIIKKIKEKFKIVKTTKPESSRKSSTEMYVVAKGFRGTFEPHKFNSRLS</sequence>
<dbReference type="SUPFAM" id="SSF53335">
    <property type="entry name" value="S-adenosyl-L-methionine-dependent methyltransferases"/>
    <property type="match status" value="1"/>
</dbReference>
<dbReference type="InterPro" id="IPR050082">
    <property type="entry name" value="RNA_methyltr_RlmE"/>
</dbReference>
<dbReference type="EMBL" id="CP002772">
    <property type="protein sequence ID" value="AEG18870.1"/>
    <property type="molecule type" value="Genomic_DNA"/>
</dbReference>
<accession>F6D5C9</accession>
<keyword evidence="3 5" id="KW-0808">Transferase</keyword>
<feature type="binding site" evidence="5">
    <location>
        <position position="117"/>
    </location>
    <ligand>
        <name>S-adenosyl-L-methionine</name>
        <dbReference type="ChEBI" id="CHEBI:59789"/>
    </ligand>
</feature>
<feature type="domain" description="Ribosomal RNA methyltransferase FtsJ" evidence="7">
    <location>
        <begin position="23"/>
        <end position="200"/>
    </location>
</feature>